<dbReference type="Proteomes" id="UP000660862">
    <property type="component" value="Unassembled WGS sequence"/>
</dbReference>
<dbReference type="InterPro" id="IPR005149">
    <property type="entry name" value="Tscrpt_reg_PadR_N"/>
</dbReference>
<dbReference type="InterPro" id="IPR036388">
    <property type="entry name" value="WH-like_DNA-bd_sf"/>
</dbReference>
<dbReference type="EMBL" id="BMER01000001">
    <property type="protein sequence ID" value="GGG78910.1"/>
    <property type="molecule type" value="Genomic_DNA"/>
</dbReference>
<name>A0A917HHR6_9SPHI</name>
<accession>A0A917HHR6</accession>
<proteinExistence type="predicted"/>
<dbReference type="InterPro" id="IPR036390">
    <property type="entry name" value="WH_DNA-bd_sf"/>
</dbReference>
<organism evidence="3 4">
    <name type="scientific">Parapedobacter pyrenivorans</name>
    <dbReference type="NCBI Taxonomy" id="1305674"/>
    <lineage>
        <taxon>Bacteria</taxon>
        <taxon>Pseudomonadati</taxon>
        <taxon>Bacteroidota</taxon>
        <taxon>Sphingobacteriia</taxon>
        <taxon>Sphingobacteriales</taxon>
        <taxon>Sphingobacteriaceae</taxon>
        <taxon>Parapedobacter</taxon>
    </lineage>
</organism>
<dbReference type="RefSeq" id="WP_188504696.1">
    <property type="nucleotide sequence ID" value="NZ_BMER01000001.1"/>
</dbReference>
<reference evidence="3" key="2">
    <citation type="submission" date="2020-09" db="EMBL/GenBank/DDBJ databases">
        <authorList>
            <person name="Sun Q."/>
            <person name="Zhou Y."/>
        </authorList>
    </citation>
    <scope>NUCLEOTIDE SEQUENCE</scope>
    <source>
        <strain evidence="3">CGMCC 1.12195</strain>
    </source>
</reference>
<keyword evidence="4" id="KW-1185">Reference proteome</keyword>
<gene>
    <name evidence="3" type="ORF">GCM10007415_08770</name>
</gene>
<dbReference type="Gene3D" id="1.10.10.10">
    <property type="entry name" value="Winged helix-like DNA-binding domain superfamily/Winged helix DNA-binding domain"/>
    <property type="match status" value="1"/>
</dbReference>
<dbReference type="InterPro" id="IPR052509">
    <property type="entry name" value="Metal_resp_DNA-bind_regulator"/>
</dbReference>
<feature type="compositionally biased region" description="Polar residues" evidence="1">
    <location>
        <begin position="127"/>
        <end position="136"/>
    </location>
</feature>
<feature type="region of interest" description="Disordered" evidence="1">
    <location>
        <begin position="113"/>
        <end position="136"/>
    </location>
</feature>
<comment type="caution">
    <text evidence="3">The sequence shown here is derived from an EMBL/GenBank/DDBJ whole genome shotgun (WGS) entry which is preliminary data.</text>
</comment>
<evidence type="ECO:0000259" key="2">
    <source>
        <dbReference type="Pfam" id="PF03551"/>
    </source>
</evidence>
<sequence>MIVDNTQTQMRKGILEYCILSIISRGEIYASDIIGELKKARLLVVEGTLYPLLTRLKNNGLLSYVWKESTSGPPRKYYQITPAGTEVLNKLDTTWEELVFAVQTSLEGRVEGGTVAEAKQATDEQSDVGTTSDEGQ</sequence>
<reference evidence="3" key="1">
    <citation type="journal article" date="2014" name="Int. J. Syst. Evol. Microbiol.">
        <title>Complete genome sequence of Corynebacterium casei LMG S-19264T (=DSM 44701T), isolated from a smear-ripened cheese.</title>
        <authorList>
            <consortium name="US DOE Joint Genome Institute (JGI-PGF)"/>
            <person name="Walter F."/>
            <person name="Albersmeier A."/>
            <person name="Kalinowski J."/>
            <person name="Ruckert C."/>
        </authorList>
    </citation>
    <scope>NUCLEOTIDE SEQUENCE</scope>
    <source>
        <strain evidence="3">CGMCC 1.12195</strain>
    </source>
</reference>
<evidence type="ECO:0000313" key="3">
    <source>
        <dbReference type="EMBL" id="GGG78910.1"/>
    </source>
</evidence>
<dbReference type="PANTHER" id="PTHR33169:SF14">
    <property type="entry name" value="TRANSCRIPTIONAL REGULATOR RV3488"/>
    <property type="match status" value="1"/>
</dbReference>
<evidence type="ECO:0000256" key="1">
    <source>
        <dbReference type="SAM" id="MobiDB-lite"/>
    </source>
</evidence>
<protein>
    <submittedName>
        <fullName evidence="3">PadR family transcriptional regulator</fullName>
    </submittedName>
</protein>
<dbReference type="Pfam" id="PF03551">
    <property type="entry name" value="PadR"/>
    <property type="match status" value="1"/>
</dbReference>
<dbReference type="AlphaFoldDB" id="A0A917HHR6"/>
<evidence type="ECO:0000313" key="4">
    <source>
        <dbReference type="Proteomes" id="UP000660862"/>
    </source>
</evidence>
<dbReference type="SUPFAM" id="SSF46785">
    <property type="entry name" value="Winged helix' DNA-binding domain"/>
    <property type="match status" value="1"/>
</dbReference>
<feature type="domain" description="Transcription regulator PadR N-terminal" evidence="2">
    <location>
        <begin position="19"/>
        <end position="89"/>
    </location>
</feature>
<dbReference type="PANTHER" id="PTHR33169">
    <property type="entry name" value="PADR-FAMILY TRANSCRIPTIONAL REGULATOR"/>
    <property type="match status" value="1"/>
</dbReference>